<evidence type="ECO:0000313" key="2">
    <source>
        <dbReference type="EMBL" id="EFC52257.1"/>
    </source>
</evidence>
<evidence type="ECO:0000256" key="1">
    <source>
        <dbReference type="SAM" id="MobiDB-lite"/>
    </source>
</evidence>
<proteinExistence type="predicted"/>
<dbReference type="AlphaFoldDB" id="A0A9W5IR34"/>
<feature type="compositionally biased region" description="Basic residues" evidence="1">
    <location>
        <begin position="27"/>
        <end position="40"/>
    </location>
</feature>
<dbReference type="Proteomes" id="UP000004621">
    <property type="component" value="Unassembled WGS sequence"/>
</dbReference>
<sequence>MCEVHRHAGFKCKYRSSIKRSSENKYNKGRLKKIRRPLKL</sequence>
<feature type="region of interest" description="Disordered" evidence="1">
    <location>
        <begin position="21"/>
        <end position="40"/>
    </location>
</feature>
<accession>A0A9W5IR34</accession>
<reference evidence="2 3" key="1">
    <citation type="submission" date="2010-01" db="EMBL/GenBank/DDBJ databases">
        <authorList>
            <person name="Weinstock G."/>
            <person name="Sodergren E."/>
            <person name="Clifton S."/>
            <person name="Fulton L."/>
            <person name="Fulton B."/>
            <person name="Courtney L."/>
            <person name="Fronick C."/>
            <person name="Harrison M."/>
            <person name="Strong C."/>
            <person name="Farmer C."/>
            <person name="Delahaunty K."/>
            <person name="Markovic C."/>
            <person name="Hall O."/>
            <person name="Minx P."/>
            <person name="Tomlinson C."/>
            <person name="Mitreva M."/>
            <person name="Nelson J."/>
            <person name="Hou S."/>
            <person name="Wollam A."/>
            <person name="Pepin K.H."/>
            <person name="Johnson M."/>
            <person name="Bhonagiri V."/>
            <person name="Nash W.E."/>
            <person name="Warren W."/>
            <person name="Chinwalla A."/>
            <person name="Mardis E.R."/>
            <person name="Wilson R.K."/>
        </authorList>
    </citation>
    <scope>NUCLEOTIDE SEQUENCE [LARGE SCALE GENOMIC DNA]</scope>
    <source>
        <strain evidence="2 3">NJ9703</strain>
    </source>
</reference>
<protein>
    <submittedName>
        <fullName evidence="2">Uncharacterized protein</fullName>
    </submittedName>
</protein>
<comment type="caution">
    <text evidence="2">The sequence shown here is derived from an EMBL/GenBank/DDBJ whole genome shotgun (WGS) entry which is preliminary data.</text>
</comment>
<organism evidence="2 3">
    <name type="scientific">Neisseria subflava NJ9703</name>
    <dbReference type="NCBI Taxonomy" id="546268"/>
    <lineage>
        <taxon>Bacteria</taxon>
        <taxon>Pseudomonadati</taxon>
        <taxon>Pseudomonadota</taxon>
        <taxon>Betaproteobacteria</taxon>
        <taxon>Neisseriales</taxon>
        <taxon>Neisseriaceae</taxon>
        <taxon>Neisseria</taxon>
    </lineage>
</organism>
<evidence type="ECO:0000313" key="3">
    <source>
        <dbReference type="Proteomes" id="UP000004621"/>
    </source>
</evidence>
<gene>
    <name evidence="2" type="ORF">NEISUBOT_04359</name>
</gene>
<name>A0A9W5IR34_NEISU</name>
<dbReference type="EMBL" id="ACEO02000005">
    <property type="protein sequence ID" value="EFC52257.1"/>
    <property type="molecule type" value="Genomic_DNA"/>
</dbReference>